<dbReference type="Proteomes" id="UP000789702">
    <property type="component" value="Unassembled WGS sequence"/>
</dbReference>
<gene>
    <name evidence="1" type="ORF">DHETER_LOCUS9660</name>
</gene>
<evidence type="ECO:0000313" key="2">
    <source>
        <dbReference type="Proteomes" id="UP000789702"/>
    </source>
</evidence>
<proteinExistence type="predicted"/>
<sequence length="69" mass="7834">MFSSNQTQITKNLTVGKKNFITETLIDLSTDLLIDNAVPNKDEKLLDTMLLYSKIKSHNIHLSIESQDI</sequence>
<feature type="non-terminal residue" evidence="1">
    <location>
        <position position="69"/>
    </location>
</feature>
<organism evidence="1 2">
    <name type="scientific">Dentiscutata heterogama</name>
    <dbReference type="NCBI Taxonomy" id="1316150"/>
    <lineage>
        <taxon>Eukaryota</taxon>
        <taxon>Fungi</taxon>
        <taxon>Fungi incertae sedis</taxon>
        <taxon>Mucoromycota</taxon>
        <taxon>Glomeromycotina</taxon>
        <taxon>Glomeromycetes</taxon>
        <taxon>Diversisporales</taxon>
        <taxon>Gigasporaceae</taxon>
        <taxon>Dentiscutata</taxon>
    </lineage>
</organism>
<comment type="caution">
    <text evidence="1">The sequence shown here is derived from an EMBL/GenBank/DDBJ whole genome shotgun (WGS) entry which is preliminary data.</text>
</comment>
<name>A0ACA9NIA1_9GLOM</name>
<reference evidence="1" key="1">
    <citation type="submission" date="2021-06" db="EMBL/GenBank/DDBJ databases">
        <authorList>
            <person name="Kallberg Y."/>
            <person name="Tangrot J."/>
            <person name="Rosling A."/>
        </authorList>
    </citation>
    <scope>NUCLEOTIDE SEQUENCE</scope>
    <source>
        <strain evidence="1">IL203A</strain>
    </source>
</reference>
<evidence type="ECO:0000313" key="1">
    <source>
        <dbReference type="EMBL" id="CAG8658987.1"/>
    </source>
</evidence>
<keyword evidence="2" id="KW-1185">Reference proteome</keyword>
<dbReference type="EMBL" id="CAJVPU010017359">
    <property type="protein sequence ID" value="CAG8658987.1"/>
    <property type="molecule type" value="Genomic_DNA"/>
</dbReference>
<accession>A0ACA9NIA1</accession>
<protein>
    <submittedName>
        <fullName evidence="1">7065_t:CDS:1</fullName>
    </submittedName>
</protein>